<evidence type="ECO:0000313" key="2">
    <source>
        <dbReference type="EMBL" id="ORL45053.1"/>
    </source>
</evidence>
<dbReference type="PROSITE" id="PS51257">
    <property type="entry name" value="PROKAR_LIPOPROTEIN"/>
    <property type="match status" value="1"/>
</dbReference>
<organism evidence="2 3">
    <name type="scientific">Zunongwangia atlantica 22II14-10F7</name>
    <dbReference type="NCBI Taxonomy" id="1185767"/>
    <lineage>
        <taxon>Bacteria</taxon>
        <taxon>Pseudomonadati</taxon>
        <taxon>Bacteroidota</taxon>
        <taxon>Flavobacteriia</taxon>
        <taxon>Flavobacteriales</taxon>
        <taxon>Flavobacteriaceae</taxon>
        <taxon>Zunongwangia</taxon>
    </lineage>
</organism>
<dbReference type="AlphaFoldDB" id="A0A1Y1T3L4"/>
<sequence length="181" mass="20653">MKKIFLSLFLALCFFTSCSDDDDDNNEETIDTNLPEELNFIGLISSCSDFNVYQVLDIEHPNVVLSINGSSRERLNLTEEFQTFELPDLEIEMAIGVWDQSMMGYNCNDTDSRDVALLRNWQAVSGTISISAIVTAQQGNTTYYTIDLLLENVVFQNEINEEQRTIDRLLIEDREVGWFPG</sequence>
<evidence type="ECO:0000256" key="1">
    <source>
        <dbReference type="SAM" id="SignalP"/>
    </source>
</evidence>
<feature type="chain" id="PRO_5012621062" description="Lipoprotein" evidence="1">
    <location>
        <begin position="20"/>
        <end position="181"/>
    </location>
</feature>
<protein>
    <recommendedName>
        <fullName evidence="4">Lipoprotein</fullName>
    </recommendedName>
</protein>
<keyword evidence="1" id="KW-0732">Signal</keyword>
<evidence type="ECO:0000313" key="3">
    <source>
        <dbReference type="Proteomes" id="UP000192746"/>
    </source>
</evidence>
<feature type="signal peptide" evidence="1">
    <location>
        <begin position="1"/>
        <end position="19"/>
    </location>
</feature>
<dbReference type="Proteomes" id="UP000192746">
    <property type="component" value="Unassembled WGS sequence"/>
</dbReference>
<gene>
    <name evidence="2" type="ORF">IIF7_13100</name>
</gene>
<dbReference type="RefSeq" id="WP_084842147.1">
    <property type="nucleotide sequence ID" value="NZ_ARYN01000011.1"/>
</dbReference>
<accession>A0A1Y1T3L4</accession>
<name>A0A1Y1T3L4_9FLAO</name>
<comment type="caution">
    <text evidence="2">The sequence shown here is derived from an EMBL/GenBank/DDBJ whole genome shotgun (WGS) entry which is preliminary data.</text>
</comment>
<keyword evidence="3" id="KW-1185">Reference proteome</keyword>
<evidence type="ECO:0008006" key="4">
    <source>
        <dbReference type="Google" id="ProtNLM"/>
    </source>
</evidence>
<reference evidence="2 3" key="1">
    <citation type="submission" date="2013-04" db="EMBL/GenBank/DDBJ databases">
        <title>Zunongwangia sp. 22II14-10F7 Genome Sequencing.</title>
        <authorList>
            <person name="Lai Q."/>
            <person name="Shao Z."/>
        </authorList>
    </citation>
    <scope>NUCLEOTIDE SEQUENCE [LARGE SCALE GENOMIC DNA]</scope>
    <source>
        <strain evidence="2 3">22II14-10F7</strain>
    </source>
</reference>
<dbReference type="STRING" id="1185767.IIF7_13100"/>
<dbReference type="EMBL" id="ARYN01000011">
    <property type="protein sequence ID" value="ORL45053.1"/>
    <property type="molecule type" value="Genomic_DNA"/>
</dbReference>
<proteinExistence type="predicted"/>